<keyword evidence="4" id="KW-0687">Ribonucleoprotein</keyword>
<evidence type="ECO:0000256" key="4">
    <source>
        <dbReference type="ARBA" id="ARBA00023274"/>
    </source>
</evidence>
<name>A0A452UXT5_URSMA</name>
<dbReference type="OMA" id="WGINRGH"/>
<organism evidence="9">
    <name type="scientific">Ursus maritimus</name>
    <name type="common">Polar bear</name>
    <name type="synonym">Thalarctos maritimus</name>
    <dbReference type="NCBI Taxonomy" id="29073"/>
    <lineage>
        <taxon>Eukaryota</taxon>
        <taxon>Metazoa</taxon>
        <taxon>Chordata</taxon>
        <taxon>Craniata</taxon>
        <taxon>Vertebrata</taxon>
        <taxon>Euteleostomi</taxon>
        <taxon>Mammalia</taxon>
        <taxon>Eutheria</taxon>
        <taxon>Laurasiatheria</taxon>
        <taxon>Carnivora</taxon>
        <taxon>Caniformia</taxon>
        <taxon>Ursidae</taxon>
        <taxon>Ursus</taxon>
    </lineage>
</organism>
<reference evidence="9" key="1">
    <citation type="submission" date="2019-03" db="UniProtKB">
        <authorList>
            <consortium name="Ensembl"/>
        </authorList>
    </citation>
    <scope>IDENTIFICATION</scope>
</reference>
<evidence type="ECO:0000256" key="7">
    <source>
        <dbReference type="ARBA" id="ARBA00035331"/>
    </source>
</evidence>
<feature type="compositionally biased region" description="Basic and acidic residues" evidence="8">
    <location>
        <begin position="59"/>
        <end position="69"/>
    </location>
</feature>
<dbReference type="InterPro" id="IPR038097">
    <property type="entry name" value="Ribosomal_eL36_sf"/>
</dbReference>
<dbReference type="InterPro" id="IPR000509">
    <property type="entry name" value="Ribosomal_eL36"/>
</dbReference>
<evidence type="ECO:0000256" key="2">
    <source>
        <dbReference type="ARBA" id="ARBA00011133"/>
    </source>
</evidence>
<keyword evidence="3" id="KW-0689">Ribosomal protein</keyword>
<evidence type="ECO:0000313" key="9">
    <source>
        <dbReference type="Ensembl" id="ENSUMAP00000025958"/>
    </source>
</evidence>
<feature type="compositionally biased region" description="Polar residues" evidence="8">
    <location>
        <begin position="79"/>
        <end position="90"/>
    </location>
</feature>
<dbReference type="Ensembl" id="ENSUMAT00000030739.1">
    <property type="protein sequence ID" value="ENSUMAP00000025958.1"/>
    <property type="gene ID" value="ENSUMAG00000018923.1"/>
</dbReference>
<dbReference type="GO" id="GO:0003735">
    <property type="term" value="F:structural constituent of ribosome"/>
    <property type="evidence" value="ECO:0007669"/>
    <property type="project" value="InterPro"/>
</dbReference>
<sequence length="90" mass="10167">MALHDTVSVGLNKGHRVTKNMSKPRNSCCSRCLTKHTKFMQDMTREVCGFAPHKQRAMEQLEVSKDKRTTSSSSRKGWGNTSMPRGPQRS</sequence>
<dbReference type="Gene3D" id="1.10.10.1760">
    <property type="entry name" value="60S ribosomal protein L36"/>
    <property type="match status" value="1"/>
</dbReference>
<evidence type="ECO:0000256" key="3">
    <source>
        <dbReference type="ARBA" id="ARBA00022980"/>
    </source>
</evidence>
<comment type="function">
    <text evidence="5">Component of the large ribosomal subunit. The ribosome is a large ribonucleoprotein complex responsible for the synthesis of proteins in the cell.</text>
</comment>
<comment type="similarity">
    <text evidence="1">Belongs to the eukaryotic ribosomal protein eL36 family.</text>
</comment>
<dbReference type="PANTHER" id="PTHR10114">
    <property type="entry name" value="60S RIBOSOMAL PROTEIN L36"/>
    <property type="match status" value="1"/>
</dbReference>
<feature type="region of interest" description="Disordered" evidence="8">
    <location>
        <begin position="59"/>
        <end position="90"/>
    </location>
</feature>
<dbReference type="GeneTree" id="ENSGT00390000011943"/>
<comment type="subunit">
    <text evidence="2">Component of the large ribosomal subunit.</text>
</comment>
<feature type="region of interest" description="Disordered" evidence="8">
    <location>
        <begin position="1"/>
        <end position="27"/>
    </location>
</feature>
<evidence type="ECO:0000256" key="6">
    <source>
        <dbReference type="ARBA" id="ARBA00035226"/>
    </source>
</evidence>
<protein>
    <recommendedName>
        <fullName evidence="6">Large ribosomal subunit protein eL36</fullName>
    </recommendedName>
    <alternativeName>
        <fullName evidence="7">60S ribosomal protein L36</fullName>
    </alternativeName>
</protein>
<dbReference type="GO" id="GO:1990904">
    <property type="term" value="C:ribonucleoprotein complex"/>
    <property type="evidence" value="ECO:0007669"/>
    <property type="project" value="UniProtKB-KW"/>
</dbReference>
<proteinExistence type="inferred from homology"/>
<evidence type="ECO:0000256" key="5">
    <source>
        <dbReference type="ARBA" id="ARBA00034092"/>
    </source>
</evidence>
<dbReference type="GO" id="GO:0006412">
    <property type="term" value="P:translation"/>
    <property type="evidence" value="ECO:0007669"/>
    <property type="project" value="InterPro"/>
</dbReference>
<evidence type="ECO:0000256" key="1">
    <source>
        <dbReference type="ARBA" id="ARBA00006509"/>
    </source>
</evidence>
<dbReference type="GO" id="GO:0005840">
    <property type="term" value="C:ribosome"/>
    <property type="evidence" value="ECO:0007669"/>
    <property type="project" value="UniProtKB-KW"/>
</dbReference>
<dbReference type="AlphaFoldDB" id="A0A452UXT5"/>
<accession>A0A452UXT5</accession>
<dbReference type="Pfam" id="PF01158">
    <property type="entry name" value="Ribosomal_L36e"/>
    <property type="match status" value="1"/>
</dbReference>
<evidence type="ECO:0000256" key="8">
    <source>
        <dbReference type="SAM" id="MobiDB-lite"/>
    </source>
</evidence>